<feature type="region of interest" description="Disordered" evidence="2">
    <location>
        <begin position="672"/>
        <end position="700"/>
    </location>
</feature>
<comment type="caution">
    <text evidence="3">The sequence shown here is derived from an EMBL/GenBank/DDBJ whole genome shotgun (WGS) entry which is preliminary data.</text>
</comment>
<feature type="compositionally biased region" description="Basic and acidic residues" evidence="2">
    <location>
        <begin position="678"/>
        <end position="687"/>
    </location>
</feature>
<dbReference type="EMBL" id="MDYN01000023">
    <property type="protein sequence ID" value="OQD82139.1"/>
    <property type="molecule type" value="Genomic_DNA"/>
</dbReference>
<protein>
    <submittedName>
        <fullName evidence="3">Uncharacterized protein</fullName>
    </submittedName>
</protein>
<feature type="compositionally biased region" description="Polar residues" evidence="2">
    <location>
        <begin position="434"/>
        <end position="447"/>
    </location>
</feature>
<feature type="region of interest" description="Disordered" evidence="2">
    <location>
        <begin position="428"/>
        <end position="447"/>
    </location>
</feature>
<name>A0A1V6PYS1_9EURO</name>
<dbReference type="STRING" id="416450.A0A1V6PYS1"/>
<dbReference type="PANTHER" id="PTHR21310:SF15">
    <property type="entry name" value="AMINOGLYCOSIDE PHOSPHOTRANSFERASE DOMAIN-CONTAINING PROTEIN"/>
    <property type="match status" value="1"/>
</dbReference>
<dbReference type="AlphaFoldDB" id="A0A1V6PYS1"/>
<proteinExistence type="predicted"/>
<evidence type="ECO:0000313" key="4">
    <source>
        <dbReference type="Proteomes" id="UP000191672"/>
    </source>
</evidence>
<reference evidence="4" key="1">
    <citation type="journal article" date="2017" name="Nat. Microbiol.">
        <title>Global analysis of biosynthetic gene clusters reveals vast potential of secondary metabolite production in Penicillium species.</title>
        <authorList>
            <person name="Nielsen J.C."/>
            <person name="Grijseels S."/>
            <person name="Prigent S."/>
            <person name="Ji B."/>
            <person name="Dainat J."/>
            <person name="Nielsen K.F."/>
            <person name="Frisvad J.C."/>
            <person name="Workman M."/>
            <person name="Nielsen J."/>
        </authorList>
    </citation>
    <scope>NUCLEOTIDE SEQUENCE [LARGE SCALE GENOMIC DNA]</scope>
    <source>
        <strain evidence="4">IBT 31811</strain>
    </source>
</reference>
<feature type="compositionally biased region" description="Basic and acidic residues" evidence="2">
    <location>
        <begin position="1"/>
        <end position="10"/>
    </location>
</feature>
<gene>
    <name evidence="3" type="ORF">PENANT_c023G00749</name>
</gene>
<evidence type="ECO:0000256" key="1">
    <source>
        <dbReference type="SAM" id="Coils"/>
    </source>
</evidence>
<accession>A0A1V6PYS1</accession>
<dbReference type="SUPFAM" id="SSF56112">
    <property type="entry name" value="Protein kinase-like (PK-like)"/>
    <property type="match status" value="1"/>
</dbReference>
<sequence>MSGMKLRDNIRAPTRYGEGEGPEIPTPRSALRMRLDEGDDDNMELSDLGRPRPVKKRSSTSKPFNPNLPPAAFPSLDRPQTNPQLRRLILKLPVGKRQSGFRLPPAPTSDPSSAAAAIADMPRQGRRVKWAPTTVDHVPLDSLENHVVSNNESNPVYVRNMAMMAKAALRDPMDTSDEEQDMSMSDNEDLPDPTQLLLDKIPNPKWSELNSALQVEMVDRAMRNMTWRTVCTKLKLGPRDHQKLSDYMDTRNKQIERENKRMEEMRNKQRAVLMNIDNSDTKLFAPPPQLVLQRIMRQVTRESLLDGTNYTDLMLCTSGDVLAARQYLHQHGFPRSWAGDWGDGMVELHESADDCQDPDEFHWKDNLTVTAPFDGSKHLVSPAVQDRTEFIHDVGLSSSRLIDPRALIRNSADADPTQDWRRYFDHWYPDPQDLTGTSPESSRTTTRHQGIVNLKVGRQKAAQIQQYERTGTKPYGWPAYGPRPSPITQSAEIETPTRVCHNPVGPQFSPQSNTPVTRQQNLQYTPQPPIPFSRRIPVIQPNSPFSRSVGGNWLSRDVNYAESQARFAQRLQQAHLSMTERQGRTQTQYYDLQPRPHPSGVSTGGSPYSRTQPYAAVQNIVNTQRMTGRAIPQTNQYDAFLHEHQRSRGMGDGAGGSMDGLVYSDLSIMLEESEDEHMEPPKKREEEQSSSTDLSLGLDTDDSANEMVMSLQDLQVTPKRSTLPPFHNSAGNSSTPKLYAVRVLGLSIAKSGGKLAKMDEDSGSSNPPSKWDLLNYISYTLSSNIHIRFAPSMRHQLSIVTLEEIRSAKDLCPQSMGGCKILEINTSTILKVGPMVQMGEAEALCLLRKRTSVPVPEVFNAYTIADIGFILMAKIPGIPLEQCWKDLALDAKNSIVRQLGGFIREWRQIEGPLFGSIDGGSCEDVLFQHS</sequence>
<keyword evidence="4" id="KW-1185">Reference proteome</keyword>
<organism evidence="3 4">
    <name type="scientific">Penicillium antarcticum</name>
    <dbReference type="NCBI Taxonomy" id="416450"/>
    <lineage>
        <taxon>Eukaryota</taxon>
        <taxon>Fungi</taxon>
        <taxon>Dikarya</taxon>
        <taxon>Ascomycota</taxon>
        <taxon>Pezizomycotina</taxon>
        <taxon>Eurotiomycetes</taxon>
        <taxon>Eurotiomycetidae</taxon>
        <taxon>Eurotiales</taxon>
        <taxon>Aspergillaceae</taxon>
        <taxon>Penicillium</taxon>
    </lineage>
</organism>
<dbReference type="InterPro" id="IPR011009">
    <property type="entry name" value="Kinase-like_dom_sf"/>
</dbReference>
<evidence type="ECO:0000313" key="3">
    <source>
        <dbReference type="EMBL" id="OQD82139.1"/>
    </source>
</evidence>
<keyword evidence="1" id="KW-0175">Coiled coil</keyword>
<feature type="coiled-coil region" evidence="1">
    <location>
        <begin position="248"/>
        <end position="275"/>
    </location>
</feature>
<feature type="region of interest" description="Disordered" evidence="2">
    <location>
        <begin position="1"/>
        <end position="80"/>
    </location>
</feature>
<feature type="compositionally biased region" description="Low complexity" evidence="2">
    <location>
        <begin position="689"/>
        <end position="698"/>
    </location>
</feature>
<dbReference type="Proteomes" id="UP000191672">
    <property type="component" value="Unassembled WGS sequence"/>
</dbReference>
<dbReference type="InterPro" id="IPR051678">
    <property type="entry name" value="AGP_Transferase"/>
</dbReference>
<evidence type="ECO:0000256" key="2">
    <source>
        <dbReference type="SAM" id="MobiDB-lite"/>
    </source>
</evidence>
<dbReference type="PANTHER" id="PTHR21310">
    <property type="entry name" value="AMINOGLYCOSIDE PHOSPHOTRANSFERASE-RELATED-RELATED"/>
    <property type="match status" value="1"/>
</dbReference>